<dbReference type="PANTHER" id="PTHR15430">
    <property type="entry name" value="GLOMULIN"/>
    <property type="match status" value="1"/>
</dbReference>
<dbReference type="GO" id="GO:0005737">
    <property type="term" value="C:cytoplasm"/>
    <property type="evidence" value="ECO:0007669"/>
    <property type="project" value="TreeGrafter"/>
</dbReference>
<dbReference type="InterPro" id="IPR019516">
    <property type="entry name" value="Glomulin/ALF4"/>
</dbReference>
<dbReference type="PANTHER" id="PTHR15430:SF1">
    <property type="entry name" value="GLOMULIN"/>
    <property type="match status" value="1"/>
</dbReference>
<dbReference type="InterPro" id="IPR016024">
    <property type="entry name" value="ARM-type_fold"/>
</dbReference>
<keyword evidence="2" id="KW-1185">Reference proteome</keyword>
<dbReference type="Proteomes" id="UP000054279">
    <property type="component" value="Unassembled WGS sequence"/>
</dbReference>
<dbReference type="InterPro" id="IPR013877">
    <property type="entry name" value="YAP-bd/ALF4/Glomulin"/>
</dbReference>
<evidence type="ECO:0000313" key="1">
    <source>
        <dbReference type="EMBL" id="KIJ28624.1"/>
    </source>
</evidence>
<dbReference type="OrthoDB" id="5396786at2759"/>
<evidence type="ECO:0008006" key="3">
    <source>
        <dbReference type="Google" id="ProtNLM"/>
    </source>
</evidence>
<dbReference type="Pfam" id="PF08568">
    <property type="entry name" value="Kinetochor_Ybp2"/>
    <property type="match status" value="1"/>
</dbReference>
<dbReference type="AlphaFoldDB" id="A0A0C9U338"/>
<dbReference type="HOGENOM" id="CLU_486667_0_0_1"/>
<name>A0A0C9U338_SPHS4</name>
<sequence>MQFLPKALSIFCDGTSDLLHLIAKQASAREAVIAIQEALERLERTPHEEENENEHEESHLVQLIRLLNICTDCIPRLQLRRKGPVETIKPIVKNFKMVIDSIAPHVEKQDHKRIISAVCGLIQSLHIWIVHNATADTNVELYEDLLSDFLENTVDACASHMEGSLAQYRLHQFKFSARFVPNSSTEHTVSRELQEALETAKILNITSERLMGTPFSIGKLILLAYQDPSSIPTQPRYLESLLYILISCLQQNVATDSTLALLLTYIHANSQLPQELVDPLATILTPFSSSHPDPKVRYIAFRVLAELLSRAPPPVHLAHLSSLLSDCPFDQMRVAAVGLVREAFLKAMASDDNSPFKTNALLRALGPTLFRPNPPDLFSSLTEKTLSEFLESSEPARLTECLSFYYVLLVRDTKNSTGIRDHDMLQTVETALLSPLRKALETWLDDGPHMEDPHVVMAFAGLETCVERVDEVLVSIRST</sequence>
<proteinExistence type="predicted"/>
<reference evidence="1 2" key="1">
    <citation type="submission" date="2014-06" db="EMBL/GenBank/DDBJ databases">
        <title>Evolutionary Origins and Diversification of the Mycorrhizal Mutualists.</title>
        <authorList>
            <consortium name="DOE Joint Genome Institute"/>
            <consortium name="Mycorrhizal Genomics Consortium"/>
            <person name="Kohler A."/>
            <person name="Kuo A."/>
            <person name="Nagy L.G."/>
            <person name="Floudas D."/>
            <person name="Copeland A."/>
            <person name="Barry K.W."/>
            <person name="Cichocki N."/>
            <person name="Veneault-Fourrey C."/>
            <person name="LaButti K."/>
            <person name="Lindquist E.A."/>
            <person name="Lipzen A."/>
            <person name="Lundell T."/>
            <person name="Morin E."/>
            <person name="Murat C."/>
            <person name="Riley R."/>
            <person name="Ohm R."/>
            <person name="Sun H."/>
            <person name="Tunlid A."/>
            <person name="Henrissat B."/>
            <person name="Grigoriev I.V."/>
            <person name="Hibbett D.S."/>
            <person name="Martin F."/>
        </authorList>
    </citation>
    <scope>NUCLEOTIDE SEQUENCE [LARGE SCALE GENOMIC DNA]</scope>
    <source>
        <strain evidence="1 2">SS14</strain>
    </source>
</reference>
<dbReference type="GO" id="GO:0055105">
    <property type="term" value="F:ubiquitin-protein transferase inhibitor activity"/>
    <property type="evidence" value="ECO:0007669"/>
    <property type="project" value="TreeGrafter"/>
</dbReference>
<dbReference type="EMBL" id="KN837301">
    <property type="protein sequence ID" value="KIJ28624.1"/>
    <property type="molecule type" value="Genomic_DNA"/>
</dbReference>
<organism evidence="1 2">
    <name type="scientific">Sphaerobolus stellatus (strain SS14)</name>
    <dbReference type="NCBI Taxonomy" id="990650"/>
    <lineage>
        <taxon>Eukaryota</taxon>
        <taxon>Fungi</taxon>
        <taxon>Dikarya</taxon>
        <taxon>Basidiomycota</taxon>
        <taxon>Agaricomycotina</taxon>
        <taxon>Agaricomycetes</taxon>
        <taxon>Phallomycetidae</taxon>
        <taxon>Geastrales</taxon>
        <taxon>Sphaerobolaceae</taxon>
        <taxon>Sphaerobolus</taxon>
    </lineage>
</organism>
<accession>A0A0C9U338</accession>
<evidence type="ECO:0000313" key="2">
    <source>
        <dbReference type="Proteomes" id="UP000054279"/>
    </source>
</evidence>
<protein>
    <recommendedName>
        <fullName evidence="3">MMS19 nucleotide excision repair protein</fullName>
    </recommendedName>
</protein>
<dbReference type="SUPFAM" id="SSF48371">
    <property type="entry name" value="ARM repeat"/>
    <property type="match status" value="1"/>
</dbReference>
<gene>
    <name evidence="1" type="ORF">M422DRAFT_270024</name>
</gene>